<proteinExistence type="predicted"/>
<dbReference type="OrthoDB" id="2394218at2759"/>
<dbReference type="Gene3D" id="3.30.420.40">
    <property type="match status" value="2"/>
</dbReference>
<dbReference type="AlphaFoldDB" id="A0A1L7WZR3"/>
<organism evidence="1 2">
    <name type="scientific">Phialocephala subalpina</name>
    <dbReference type="NCBI Taxonomy" id="576137"/>
    <lineage>
        <taxon>Eukaryota</taxon>
        <taxon>Fungi</taxon>
        <taxon>Dikarya</taxon>
        <taxon>Ascomycota</taxon>
        <taxon>Pezizomycotina</taxon>
        <taxon>Leotiomycetes</taxon>
        <taxon>Helotiales</taxon>
        <taxon>Mollisiaceae</taxon>
        <taxon>Phialocephala</taxon>
        <taxon>Phialocephala fortinii species complex</taxon>
    </lineage>
</organism>
<sequence length="621" mass="70158">MESNEADVYSPVEHIFVGVDIGYTCTGVAILSLNEATNETTKPFPIQKWPGSDTRKRPDATNKVPTLVTYKAADVRARSWGFECPSSGQPNDGMLVIGLFKFLLDPDLLEELNKEKSGAEKEIIDNVKKWYTDFLTKLHEHIVSHLEGTWRVDWGVTKVEYLFSLPTKWEKKEGLVEEFGKIVSNAGFGSKENSSITIKLTEGVASAVYTAKILGSDFNEGDVLLVCDAGGGTTDICVLKVAKIDRMTVELETLEQISIFVGSVQIDEEFDQLFEEKLEVIENENRELLYGLVLEEPQARNAVKEQFRVIKMGWGIRSALRHIRFPLLGFPNELRVEFLDEINAMFDKQVGEIIAEIDKLLENLQRLGPGMDVVGASVIFQLKKKETLMATRKSRLILAGGLGSSVYVQSKLETHYNPKGLRILVEKNPEDPPLSVCRGLVLDRMQRVLHGNSVLRTRRCRVSYGILRDEIYSKARHKGRETFKKPADDRKYVLGCIRWFIRRGDIIAEDFEIELEHSRIASFGNPDTDWEDTIVTSKLPRDRLPQYLGQGGCRVVCKISSNAEPNSLTSKRKYLALGKRFLYGTYEVRGSVEQDCLRFETRVNGMTVGEGQTPLVPWEHI</sequence>
<evidence type="ECO:0000313" key="2">
    <source>
        <dbReference type="Proteomes" id="UP000184330"/>
    </source>
</evidence>
<reference evidence="1 2" key="1">
    <citation type="submission" date="2016-03" db="EMBL/GenBank/DDBJ databases">
        <authorList>
            <person name="Ploux O."/>
        </authorList>
    </citation>
    <scope>NUCLEOTIDE SEQUENCE [LARGE SCALE GENOMIC DNA]</scope>
    <source>
        <strain evidence="1 2">UAMH 11012</strain>
    </source>
</reference>
<dbReference type="PANTHER" id="PTHR42749:SF1">
    <property type="entry name" value="CELL SHAPE-DETERMINING PROTEIN MREB"/>
    <property type="match status" value="1"/>
</dbReference>
<dbReference type="InterPro" id="IPR043129">
    <property type="entry name" value="ATPase_NBD"/>
</dbReference>
<keyword evidence="2" id="KW-1185">Reference proteome</keyword>
<protein>
    <recommendedName>
        <fullName evidence="3">Hsp70 protein</fullName>
    </recommendedName>
</protein>
<name>A0A1L7WZR3_9HELO</name>
<gene>
    <name evidence="1" type="ORF">PAC_08138</name>
</gene>
<dbReference type="STRING" id="576137.A0A1L7WZR3"/>
<accession>A0A1L7WZR3</accession>
<dbReference type="CDD" id="cd10170">
    <property type="entry name" value="ASKHA_NBD_HSP70"/>
    <property type="match status" value="1"/>
</dbReference>
<evidence type="ECO:0008006" key="3">
    <source>
        <dbReference type="Google" id="ProtNLM"/>
    </source>
</evidence>
<dbReference type="EMBL" id="FJOG01000011">
    <property type="protein sequence ID" value="CZR58247.1"/>
    <property type="molecule type" value="Genomic_DNA"/>
</dbReference>
<evidence type="ECO:0000313" key="1">
    <source>
        <dbReference type="EMBL" id="CZR58247.1"/>
    </source>
</evidence>
<dbReference type="Proteomes" id="UP000184330">
    <property type="component" value="Unassembled WGS sequence"/>
</dbReference>
<dbReference type="PANTHER" id="PTHR42749">
    <property type="entry name" value="CELL SHAPE-DETERMINING PROTEIN MREB"/>
    <property type="match status" value="1"/>
</dbReference>
<dbReference type="Gene3D" id="3.90.640.10">
    <property type="entry name" value="Actin, Chain A, domain 4"/>
    <property type="match status" value="1"/>
</dbReference>
<dbReference type="SUPFAM" id="SSF53067">
    <property type="entry name" value="Actin-like ATPase domain"/>
    <property type="match status" value="1"/>
</dbReference>